<evidence type="ECO:0000256" key="2">
    <source>
        <dbReference type="ARBA" id="ARBA00022692"/>
    </source>
</evidence>
<dbReference type="Pfam" id="PF20684">
    <property type="entry name" value="Fung_rhodopsin"/>
    <property type="match status" value="1"/>
</dbReference>
<name>A0ABR3P7X3_9PEZI</name>
<evidence type="ECO:0000256" key="7">
    <source>
        <dbReference type="SAM" id="Phobius"/>
    </source>
</evidence>
<sequence>MIIGALLCLADVIVNILPLPIVATMNLPLRQRVEVGILLSLGAVATIAGIVREVFIYKVLFKAADPILDAFPLWICADVELYLAILCGCAPTLKSLFEKLEVCGMPHFLKRQKLGSEPAAVRPETLEQGLHEVPQETFMSRGSRSSSVTLIAAATSNDISGPGSPSKSSYNRRESTNSCTCGIQVDTRIHMEEIRPKDDSCHT</sequence>
<proteinExistence type="inferred from homology"/>
<reference evidence="9 10" key="1">
    <citation type="submission" date="2024-07" db="EMBL/GenBank/DDBJ databases">
        <title>Draft sequence of the Neodothiora populina.</title>
        <authorList>
            <person name="Drown D.D."/>
            <person name="Schuette U.S."/>
            <person name="Buechlein A.B."/>
            <person name="Rusch D.R."/>
            <person name="Winton L.W."/>
            <person name="Adams G.A."/>
        </authorList>
    </citation>
    <scope>NUCLEOTIDE SEQUENCE [LARGE SCALE GENOMIC DNA]</scope>
    <source>
        <strain evidence="9 10">CPC 39397</strain>
    </source>
</reference>
<evidence type="ECO:0000256" key="3">
    <source>
        <dbReference type="ARBA" id="ARBA00022989"/>
    </source>
</evidence>
<evidence type="ECO:0000313" key="10">
    <source>
        <dbReference type="Proteomes" id="UP001562354"/>
    </source>
</evidence>
<evidence type="ECO:0000313" key="9">
    <source>
        <dbReference type="EMBL" id="KAL1302278.1"/>
    </source>
</evidence>
<evidence type="ECO:0000256" key="6">
    <source>
        <dbReference type="SAM" id="MobiDB-lite"/>
    </source>
</evidence>
<dbReference type="EMBL" id="JBFMKM010000012">
    <property type="protein sequence ID" value="KAL1302278.1"/>
    <property type="molecule type" value="Genomic_DNA"/>
</dbReference>
<dbReference type="PANTHER" id="PTHR33048:SF129">
    <property type="entry name" value="INTEGRAL MEMBRANE PROTEIN-RELATED"/>
    <property type="match status" value="1"/>
</dbReference>
<comment type="similarity">
    <text evidence="5">Belongs to the SAT4 family.</text>
</comment>
<keyword evidence="2 7" id="KW-0812">Transmembrane</keyword>
<feature type="compositionally biased region" description="Polar residues" evidence="6">
    <location>
        <begin position="156"/>
        <end position="169"/>
    </location>
</feature>
<dbReference type="RefSeq" id="XP_069198554.1">
    <property type="nucleotide sequence ID" value="XM_069348478.1"/>
</dbReference>
<dbReference type="InterPro" id="IPR052337">
    <property type="entry name" value="SAT4-like"/>
</dbReference>
<protein>
    <recommendedName>
        <fullName evidence="8">Rhodopsin domain-containing protein</fullName>
    </recommendedName>
</protein>
<dbReference type="GeneID" id="95976399"/>
<dbReference type="InterPro" id="IPR049326">
    <property type="entry name" value="Rhodopsin_dom_fungi"/>
</dbReference>
<evidence type="ECO:0000259" key="8">
    <source>
        <dbReference type="Pfam" id="PF20684"/>
    </source>
</evidence>
<evidence type="ECO:0000256" key="4">
    <source>
        <dbReference type="ARBA" id="ARBA00023136"/>
    </source>
</evidence>
<keyword evidence="10" id="KW-1185">Reference proteome</keyword>
<feature type="region of interest" description="Disordered" evidence="6">
    <location>
        <begin position="156"/>
        <end position="176"/>
    </location>
</feature>
<evidence type="ECO:0000256" key="1">
    <source>
        <dbReference type="ARBA" id="ARBA00004141"/>
    </source>
</evidence>
<feature type="domain" description="Rhodopsin" evidence="8">
    <location>
        <begin position="4"/>
        <end position="99"/>
    </location>
</feature>
<keyword evidence="4 7" id="KW-0472">Membrane</keyword>
<feature type="transmembrane region" description="Helical" evidence="7">
    <location>
        <begin position="35"/>
        <end position="55"/>
    </location>
</feature>
<accession>A0ABR3P7X3</accession>
<gene>
    <name evidence="9" type="ORF">AAFC00_002697</name>
</gene>
<feature type="transmembrane region" description="Helical" evidence="7">
    <location>
        <begin position="7"/>
        <end position="29"/>
    </location>
</feature>
<dbReference type="PANTHER" id="PTHR33048">
    <property type="entry name" value="PTH11-LIKE INTEGRAL MEMBRANE PROTEIN (AFU_ORTHOLOGUE AFUA_5G11245)"/>
    <property type="match status" value="1"/>
</dbReference>
<comment type="subcellular location">
    <subcellularLocation>
        <location evidence="1">Membrane</location>
        <topology evidence="1">Multi-pass membrane protein</topology>
    </subcellularLocation>
</comment>
<comment type="caution">
    <text evidence="9">The sequence shown here is derived from an EMBL/GenBank/DDBJ whole genome shotgun (WGS) entry which is preliminary data.</text>
</comment>
<organism evidence="9 10">
    <name type="scientific">Neodothiora populina</name>
    <dbReference type="NCBI Taxonomy" id="2781224"/>
    <lineage>
        <taxon>Eukaryota</taxon>
        <taxon>Fungi</taxon>
        <taxon>Dikarya</taxon>
        <taxon>Ascomycota</taxon>
        <taxon>Pezizomycotina</taxon>
        <taxon>Dothideomycetes</taxon>
        <taxon>Dothideomycetidae</taxon>
        <taxon>Dothideales</taxon>
        <taxon>Dothioraceae</taxon>
        <taxon>Neodothiora</taxon>
    </lineage>
</organism>
<keyword evidence="3 7" id="KW-1133">Transmembrane helix</keyword>
<dbReference type="Proteomes" id="UP001562354">
    <property type="component" value="Unassembled WGS sequence"/>
</dbReference>
<evidence type="ECO:0000256" key="5">
    <source>
        <dbReference type="ARBA" id="ARBA00038359"/>
    </source>
</evidence>